<organism evidence="2 3">
    <name type="scientific">Streptomyces sanglieri</name>
    <dbReference type="NCBI Taxonomy" id="193460"/>
    <lineage>
        <taxon>Bacteria</taxon>
        <taxon>Bacillati</taxon>
        <taxon>Actinomycetota</taxon>
        <taxon>Actinomycetes</taxon>
        <taxon>Kitasatosporales</taxon>
        <taxon>Streptomycetaceae</taxon>
        <taxon>Streptomyces</taxon>
    </lineage>
</organism>
<dbReference type="PANTHER" id="PTHR30347:SF1">
    <property type="entry name" value="MECHANOSENSITIVE CHANNEL MSCK"/>
    <property type="match status" value="1"/>
</dbReference>
<dbReference type="Pfam" id="PF13358">
    <property type="entry name" value="DDE_3"/>
    <property type="match status" value="1"/>
</dbReference>
<dbReference type="SUPFAM" id="SSF46689">
    <property type="entry name" value="Homeodomain-like"/>
    <property type="match status" value="2"/>
</dbReference>
<keyword evidence="3" id="KW-1185">Reference proteome</keyword>
<dbReference type="Pfam" id="PF13384">
    <property type="entry name" value="HTH_23"/>
    <property type="match status" value="1"/>
</dbReference>
<dbReference type="InterPro" id="IPR052702">
    <property type="entry name" value="MscS-like_channel"/>
</dbReference>
<protein>
    <submittedName>
        <fullName evidence="2">IS630 family transposase</fullName>
    </submittedName>
</protein>
<comment type="caution">
    <text evidence="2">The sequence shown here is derived from an EMBL/GenBank/DDBJ whole genome shotgun (WGS) entry which is preliminary data.</text>
</comment>
<name>A0ABW2WJR0_9ACTN</name>
<feature type="domain" description="Tc1-like transposase DDE" evidence="1">
    <location>
        <begin position="246"/>
        <end position="391"/>
    </location>
</feature>
<evidence type="ECO:0000313" key="2">
    <source>
        <dbReference type="EMBL" id="MFD0621779.1"/>
    </source>
</evidence>
<dbReference type="InterPro" id="IPR047655">
    <property type="entry name" value="Transpos_IS630-like"/>
</dbReference>
<dbReference type="Pfam" id="PF13565">
    <property type="entry name" value="HTH_32"/>
    <property type="match status" value="1"/>
</dbReference>
<dbReference type="Gene3D" id="3.30.420.10">
    <property type="entry name" value="Ribonuclease H-like superfamily/Ribonuclease H"/>
    <property type="match status" value="1"/>
</dbReference>
<dbReference type="NCBIfam" id="NF033545">
    <property type="entry name" value="transpos_IS630"/>
    <property type="match status" value="1"/>
</dbReference>
<dbReference type="InterPro" id="IPR009057">
    <property type="entry name" value="Homeodomain-like_sf"/>
</dbReference>
<dbReference type="EMBL" id="JBHTGL010000003">
    <property type="protein sequence ID" value="MFD0621779.1"/>
    <property type="molecule type" value="Genomic_DNA"/>
</dbReference>
<evidence type="ECO:0000259" key="1">
    <source>
        <dbReference type="Pfam" id="PF13358"/>
    </source>
</evidence>
<dbReference type="InterPro" id="IPR036397">
    <property type="entry name" value="RNaseH_sf"/>
</dbReference>
<dbReference type="PANTHER" id="PTHR30347">
    <property type="entry name" value="POTASSIUM CHANNEL RELATED"/>
    <property type="match status" value="1"/>
</dbReference>
<dbReference type="SUPFAM" id="SSF53098">
    <property type="entry name" value="Ribonuclease H-like"/>
    <property type="match status" value="1"/>
</dbReference>
<accession>A0ABW2WJR0</accession>
<sequence length="438" mass="49600">MSIMLSEDERAELVRRAGSWDRRAAERARIILACADGMSNVAVGRLVDVQAKTVGKWRRKFAAEGLAGLQDAGRIGRPKADLVLSDGERDQLVRWARRAKTAQYLALRAKIVLRCAEGGTNRQAAMDLGIDESTVERWRARFVERRLDGLQDEPRPGRPPSILLDQVEDVLVATLESAPGRDTHWSRASMAARTGLSKSTIGRIWKKFDLRPHLQDAFKLSTDPQFVAKVVDVVGLYHHPPEKAVVLCVDEKSQIQALDRSQPVLPMMPGMPERRTHDYYRHGITSLFAAFNIVDGSVISELHRRHRAIEFKKFLVTIDKAVPVGLDIHLVCDSYATHNTAEIRTWLGKHPRFHVHFTPTGSSWMNQVERWFGLLTDKLIRRGVHTSVKALEQDIRAWIDGWNENPRPFIWTKTADEILKSLADYLTKINPPSQPSKE</sequence>
<dbReference type="InterPro" id="IPR012337">
    <property type="entry name" value="RNaseH-like_sf"/>
</dbReference>
<gene>
    <name evidence="2" type="ORF">ACFQ2K_02130</name>
</gene>
<dbReference type="Proteomes" id="UP001596915">
    <property type="component" value="Unassembled WGS sequence"/>
</dbReference>
<dbReference type="InterPro" id="IPR038717">
    <property type="entry name" value="Tc1-like_DDE_dom"/>
</dbReference>
<proteinExistence type="predicted"/>
<evidence type="ECO:0000313" key="3">
    <source>
        <dbReference type="Proteomes" id="UP001596915"/>
    </source>
</evidence>
<reference evidence="3" key="1">
    <citation type="journal article" date="2019" name="Int. J. Syst. Evol. Microbiol.">
        <title>The Global Catalogue of Microorganisms (GCM) 10K type strain sequencing project: providing services to taxonomists for standard genome sequencing and annotation.</title>
        <authorList>
            <consortium name="The Broad Institute Genomics Platform"/>
            <consortium name="The Broad Institute Genome Sequencing Center for Infectious Disease"/>
            <person name="Wu L."/>
            <person name="Ma J."/>
        </authorList>
    </citation>
    <scope>NUCLEOTIDE SEQUENCE [LARGE SCALE GENOMIC DNA]</scope>
    <source>
        <strain evidence="3">JCM 12607</strain>
    </source>
</reference>